<gene>
    <name evidence="6" type="ORF">ACFFRE_05530</name>
</gene>
<accession>A0ABV6C1P6</accession>
<dbReference type="InterPro" id="IPR002347">
    <property type="entry name" value="SDR_fam"/>
</dbReference>
<organism evidence="6 7">
    <name type="scientific">Aciditerrimonas ferrireducens</name>
    <dbReference type="NCBI Taxonomy" id="667306"/>
    <lineage>
        <taxon>Bacteria</taxon>
        <taxon>Bacillati</taxon>
        <taxon>Actinomycetota</taxon>
        <taxon>Acidimicrobiia</taxon>
        <taxon>Acidimicrobiales</taxon>
        <taxon>Acidimicrobiaceae</taxon>
        <taxon>Aciditerrimonas</taxon>
    </lineage>
</organism>
<dbReference type="Pfam" id="PF00106">
    <property type="entry name" value="adh_short"/>
    <property type="match status" value="1"/>
</dbReference>
<evidence type="ECO:0000256" key="5">
    <source>
        <dbReference type="ARBA" id="ARBA00023002"/>
    </source>
</evidence>
<dbReference type="InterPro" id="IPR036291">
    <property type="entry name" value="NAD(P)-bd_dom_sf"/>
</dbReference>
<protein>
    <submittedName>
        <fullName evidence="6">SDR family NAD(P)-dependent oxidoreductase</fullName>
    </submittedName>
</protein>
<comment type="subcellular location">
    <subcellularLocation>
        <location evidence="1">Cytoplasm</location>
    </subcellularLocation>
</comment>
<evidence type="ECO:0000313" key="6">
    <source>
        <dbReference type="EMBL" id="MFC0081607.1"/>
    </source>
</evidence>
<dbReference type="PANTHER" id="PTHR44085:SF2">
    <property type="entry name" value="SEPIAPTERIN REDUCTASE"/>
    <property type="match status" value="1"/>
</dbReference>
<dbReference type="InterPro" id="IPR020904">
    <property type="entry name" value="Sc_DH/Rdtase_CS"/>
</dbReference>
<evidence type="ECO:0000256" key="2">
    <source>
        <dbReference type="ARBA" id="ARBA00006484"/>
    </source>
</evidence>
<keyword evidence="4" id="KW-0521">NADP</keyword>
<evidence type="ECO:0000313" key="7">
    <source>
        <dbReference type="Proteomes" id="UP001589788"/>
    </source>
</evidence>
<name>A0ABV6C1P6_9ACTN</name>
<proteinExistence type="inferred from homology"/>
<evidence type="ECO:0000256" key="3">
    <source>
        <dbReference type="ARBA" id="ARBA00022490"/>
    </source>
</evidence>
<dbReference type="PRINTS" id="PR00081">
    <property type="entry name" value="GDHRDH"/>
</dbReference>
<dbReference type="Proteomes" id="UP001589788">
    <property type="component" value="Unassembled WGS sequence"/>
</dbReference>
<keyword evidence="3" id="KW-0963">Cytoplasm</keyword>
<keyword evidence="5" id="KW-0560">Oxidoreductase</keyword>
<dbReference type="PROSITE" id="PS00061">
    <property type="entry name" value="ADH_SHORT"/>
    <property type="match status" value="1"/>
</dbReference>
<dbReference type="RefSeq" id="WP_377788901.1">
    <property type="nucleotide sequence ID" value="NZ_JBHLYQ010000039.1"/>
</dbReference>
<comment type="caution">
    <text evidence="6">The sequence shown here is derived from an EMBL/GenBank/DDBJ whole genome shotgun (WGS) entry which is preliminary data.</text>
</comment>
<dbReference type="SUPFAM" id="SSF51735">
    <property type="entry name" value="NAD(P)-binding Rossmann-fold domains"/>
    <property type="match status" value="1"/>
</dbReference>
<sequence length="268" mass="27670">MSVGSTGQGAAPLVVVTGASSGIGAALVRSVPWGDAEVLGVSRRPPAPPARHLALDLAEPASWAALAVAVAEALDRHPGGRVVVVHAAGTLEPMGFAAQVEPEAYERAVLLGAATMALGQRLLGVLARHDAPRHLVLLTSGAARTVYLGWSAYGAAKAAMDQWCRIVGAEEAERGGVRILAVTPGPVDTPMQAAIRAASAEAFPARERFAELHRLDQLPRPEVVAERIWALIDEDLPSGTVLDLRHQVMEAAGTGASMRPGPAAGGAR</sequence>
<dbReference type="Gene3D" id="3.40.50.720">
    <property type="entry name" value="NAD(P)-binding Rossmann-like Domain"/>
    <property type="match status" value="1"/>
</dbReference>
<dbReference type="PANTHER" id="PTHR44085">
    <property type="entry name" value="SEPIAPTERIN REDUCTASE"/>
    <property type="match status" value="1"/>
</dbReference>
<evidence type="ECO:0000256" key="4">
    <source>
        <dbReference type="ARBA" id="ARBA00022857"/>
    </source>
</evidence>
<dbReference type="InterPro" id="IPR051721">
    <property type="entry name" value="Biopterin_syn/organic_redct"/>
</dbReference>
<reference evidence="6 7" key="1">
    <citation type="submission" date="2024-09" db="EMBL/GenBank/DDBJ databases">
        <authorList>
            <person name="Sun Q."/>
            <person name="Mori K."/>
        </authorList>
    </citation>
    <scope>NUCLEOTIDE SEQUENCE [LARGE SCALE GENOMIC DNA]</scope>
    <source>
        <strain evidence="6 7">JCM 15389</strain>
    </source>
</reference>
<dbReference type="EMBL" id="JBHLYQ010000039">
    <property type="protein sequence ID" value="MFC0081607.1"/>
    <property type="molecule type" value="Genomic_DNA"/>
</dbReference>
<keyword evidence="7" id="KW-1185">Reference proteome</keyword>
<comment type="similarity">
    <text evidence="2">Belongs to the short-chain dehydrogenases/reductases (SDR) family.</text>
</comment>
<evidence type="ECO:0000256" key="1">
    <source>
        <dbReference type="ARBA" id="ARBA00004496"/>
    </source>
</evidence>